<evidence type="ECO:0000313" key="6">
    <source>
        <dbReference type="Proteomes" id="UP000238563"/>
    </source>
</evidence>
<keyword evidence="2" id="KW-0238">DNA-binding</keyword>
<dbReference type="SUPFAM" id="SSF46785">
    <property type="entry name" value="Winged helix' DNA-binding domain"/>
    <property type="match status" value="1"/>
</dbReference>
<accession>A0A2S9JAS2</accession>
<dbReference type="PRINTS" id="PR00598">
    <property type="entry name" value="HTHMARR"/>
</dbReference>
<dbReference type="Pfam" id="PF01047">
    <property type="entry name" value="MarR"/>
    <property type="match status" value="1"/>
</dbReference>
<reference evidence="5 6" key="1">
    <citation type="submission" date="2018-02" db="EMBL/GenBank/DDBJ databases">
        <title>The draft genome of Phyllobacterium myrsinacearum DSM5892.</title>
        <authorList>
            <person name="Li L."/>
            <person name="Liu L."/>
            <person name="Zhang X."/>
            <person name="Wang T."/>
        </authorList>
    </citation>
    <scope>NUCLEOTIDE SEQUENCE [LARGE SCALE GENOMIC DNA]</scope>
    <source>
        <strain evidence="5 6">DSM 5892</strain>
    </source>
</reference>
<protein>
    <submittedName>
        <fullName evidence="5">MarR family transcriptional regulator</fullName>
    </submittedName>
</protein>
<keyword evidence="1" id="KW-0805">Transcription regulation</keyword>
<dbReference type="SMART" id="SM00347">
    <property type="entry name" value="HTH_MARR"/>
    <property type="match status" value="1"/>
</dbReference>
<gene>
    <name evidence="5" type="ORF">C5750_24110</name>
</gene>
<evidence type="ECO:0000256" key="1">
    <source>
        <dbReference type="ARBA" id="ARBA00023015"/>
    </source>
</evidence>
<dbReference type="InterPro" id="IPR036390">
    <property type="entry name" value="WH_DNA-bd_sf"/>
</dbReference>
<dbReference type="PANTHER" id="PTHR42756:SF1">
    <property type="entry name" value="TRANSCRIPTIONAL REPRESSOR OF EMRAB OPERON"/>
    <property type="match status" value="1"/>
</dbReference>
<name>A0A2S9JAS2_9HYPH</name>
<evidence type="ECO:0000256" key="2">
    <source>
        <dbReference type="ARBA" id="ARBA00023125"/>
    </source>
</evidence>
<feature type="domain" description="HTH marR-type" evidence="4">
    <location>
        <begin position="8"/>
        <end position="144"/>
    </location>
</feature>
<keyword evidence="3" id="KW-0804">Transcription</keyword>
<dbReference type="InterPro" id="IPR023187">
    <property type="entry name" value="Tscrpt_reg_MarR-type_CS"/>
</dbReference>
<evidence type="ECO:0000313" key="5">
    <source>
        <dbReference type="EMBL" id="PRD49911.1"/>
    </source>
</evidence>
<keyword evidence="6" id="KW-1185">Reference proteome</keyword>
<dbReference type="EMBL" id="PVBT01000009">
    <property type="protein sequence ID" value="PRD49911.1"/>
    <property type="molecule type" value="Genomic_DNA"/>
</dbReference>
<comment type="caution">
    <text evidence="5">The sequence shown here is derived from an EMBL/GenBank/DDBJ whole genome shotgun (WGS) entry which is preliminary data.</text>
</comment>
<sequence length="154" mass="16676">MVQDTHNSDALAAALIDLVGILNSPRQDDVLLKEAGVSLDRALFPLLVRIGTAGSIGVVELAEQVGRDHSTISRQLAKLEMLGLVDRQAARVDQRINQAIITKNGSQKVLAIVRARRKLLDALLADWSSDERKAIAHLNRKLADAMKAARSAKA</sequence>
<dbReference type="PROSITE" id="PS01117">
    <property type="entry name" value="HTH_MARR_1"/>
    <property type="match status" value="1"/>
</dbReference>
<evidence type="ECO:0000259" key="4">
    <source>
        <dbReference type="PROSITE" id="PS50995"/>
    </source>
</evidence>
<dbReference type="Proteomes" id="UP000238563">
    <property type="component" value="Unassembled WGS sequence"/>
</dbReference>
<dbReference type="Gene3D" id="1.10.10.10">
    <property type="entry name" value="Winged helix-like DNA-binding domain superfamily/Winged helix DNA-binding domain"/>
    <property type="match status" value="1"/>
</dbReference>
<dbReference type="InterPro" id="IPR036388">
    <property type="entry name" value="WH-like_DNA-bd_sf"/>
</dbReference>
<dbReference type="GO" id="GO:0003700">
    <property type="term" value="F:DNA-binding transcription factor activity"/>
    <property type="evidence" value="ECO:0007669"/>
    <property type="project" value="InterPro"/>
</dbReference>
<evidence type="ECO:0000256" key="3">
    <source>
        <dbReference type="ARBA" id="ARBA00023163"/>
    </source>
</evidence>
<dbReference type="PROSITE" id="PS50995">
    <property type="entry name" value="HTH_MARR_2"/>
    <property type="match status" value="1"/>
</dbReference>
<dbReference type="OrthoDB" id="5974674at2"/>
<dbReference type="GO" id="GO:0003677">
    <property type="term" value="F:DNA binding"/>
    <property type="evidence" value="ECO:0007669"/>
    <property type="project" value="UniProtKB-KW"/>
</dbReference>
<organism evidence="5 6">
    <name type="scientific">Phyllobacterium myrsinacearum</name>
    <dbReference type="NCBI Taxonomy" id="28101"/>
    <lineage>
        <taxon>Bacteria</taxon>
        <taxon>Pseudomonadati</taxon>
        <taxon>Pseudomonadota</taxon>
        <taxon>Alphaproteobacteria</taxon>
        <taxon>Hyphomicrobiales</taxon>
        <taxon>Phyllobacteriaceae</taxon>
        <taxon>Phyllobacterium</taxon>
    </lineage>
</organism>
<dbReference type="InterPro" id="IPR000835">
    <property type="entry name" value="HTH_MarR-typ"/>
</dbReference>
<dbReference type="AlphaFoldDB" id="A0A2S9JAS2"/>
<dbReference type="PANTHER" id="PTHR42756">
    <property type="entry name" value="TRANSCRIPTIONAL REGULATOR, MARR"/>
    <property type="match status" value="1"/>
</dbReference>
<proteinExistence type="predicted"/>